<evidence type="ECO:0000313" key="2">
    <source>
        <dbReference type="EMBL" id="QHS86699.1"/>
    </source>
</evidence>
<feature type="transmembrane region" description="Helical" evidence="1">
    <location>
        <begin position="201"/>
        <end position="219"/>
    </location>
</feature>
<proteinExistence type="predicted"/>
<keyword evidence="1" id="KW-0812">Transmembrane</keyword>
<dbReference type="AlphaFoldDB" id="A0A6C0B571"/>
<keyword evidence="1" id="KW-1133">Transmembrane helix</keyword>
<protein>
    <submittedName>
        <fullName evidence="2">Uncharacterized protein</fullName>
    </submittedName>
</protein>
<organism evidence="2">
    <name type="scientific">viral metagenome</name>
    <dbReference type="NCBI Taxonomy" id="1070528"/>
    <lineage>
        <taxon>unclassified sequences</taxon>
        <taxon>metagenomes</taxon>
        <taxon>organismal metagenomes</taxon>
    </lineage>
</organism>
<dbReference type="EMBL" id="MN739060">
    <property type="protein sequence ID" value="QHS86699.1"/>
    <property type="molecule type" value="Genomic_DNA"/>
</dbReference>
<accession>A0A6C0B571</accession>
<evidence type="ECO:0000256" key="1">
    <source>
        <dbReference type="SAM" id="Phobius"/>
    </source>
</evidence>
<sequence>MDKVVHKKLSDFVTSLVGLKLLHIYMSRIGIKQFQTNTMVPMALLLGKREFRTFIDKVIQRGGGFSSSINIMEDPLTNNYLKLAGLIDGKIDKNTLIPLGILKFIHNMHEFGFTQKNGELTQYIKGAWDENILTLLKKHHGVTTLTTSTLVPLAIIMPKKALINYLVNKQDMRVSRNSAPFIQDPLLNNYFRLIGLSKKNVYISTLVPLGIIVVLHHIYE</sequence>
<keyword evidence="1" id="KW-0472">Membrane</keyword>
<name>A0A6C0B571_9ZZZZ</name>
<reference evidence="2" key="1">
    <citation type="journal article" date="2020" name="Nature">
        <title>Giant virus diversity and host interactions through global metagenomics.</title>
        <authorList>
            <person name="Schulz F."/>
            <person name="Roux S."/>
            <person name="Paez-Espino D."/>
            <person name="Jungbluth S."/>
            <person name="Walsh D.A."/>
            <person name="Denef V.J."/>
            <person name="McMahon K.D."/>
            <person name="Konstantinidis K.T."/>
            <person name="Eloe-Fadrosh E.A."/>
            <person name="Kyrpides N.C."/>
            <person name="Woyke T."/>
        </authorList>
    </citation>
    <scope>NUCLEOTIDE SEQUENCE</scope>
    <source>
        <strain evidence="2">GVMAG-M-3300009422-16</strain>
    </source>
</reference>